<dbReference type="OrthoDB" id="9772725at2"/>
<feature type="transmembrane region" description="Helical" evidence="9">
    <location>
        <begin position="516"/>
        <end position="535"/>
    </location>
</feature>
<dbReference type="InterPro" id="IPR018456">
    <property type="entry name" value="PTR2_symporter_CS"/>
</dbReference>
<evidence type="ECO:0000313" key="11">
    <source>
        <dbReference type="Proteomes" id="UP000263900"/>
    </source>
</evidence>
<dbReference type="GO" id="GO:0005886">
    <property type="term" value="C:plasma membrane"/>
    <property type="evidence" value="ECO:0007669"/>
    <property type="project" value="UniProtKB-SubCell"/>
</dbReference>
<feature type="transmembrane region" description="Helical" evidence="9">
    <location>
        <begin position="320"/>
        <end position="337"/>
    </location>
</feature>
<dbReference type="InterPro" id="IPR050171">
    <property type="entry name" value="MFS_Transporters"/>
</dbReference>
<keyword evidence="5" id="KW-0653">Protein transport</keyword>
<feature type="transmembrane region" description="Helical" evidence="9">
    <location>
        <begin position="565"/>
        <end position="586"/>
    </location>
</feature>
<dbReference type="Pfam" id="PF00854">
    <property type="entry name" value="PTR2"/>
    <property type="match status" value="2"/>
</dbReference>
<feature type="transmembrane region" description="Helical" evidence="9">
    <location>
        <begin position="392"/>
        <end position="410"/>
    </location>
</feature>
<evidence type="ECO:0000256" key="2">
    <source>
        <dbReference type="ARBA" id="ARBA00022448"/>
    </source>
</evidence>
<keyword evidence="3" id="KW-1003">Cell membrane</keyword>
<comment type="similarity">
    <text evidence="8">Belongs to the major facilitator superfamily. Proton-dependent oligopeptide transporter (POT/PTR) (TC 2.A.17) family.</text>
</comment>
<comment type="subcellular location">
    <subcellularLocation>
        <location evidence="1">Cell membrane</location>
        <topology evidence="1">Multi-pass membrane protein</topology>
    </subcellularLocation>
    <subcellularLocation>
        <location evidence="8">Membrane</location>
        <topology evidence="8">Multi-pass membrane protein</topology>
    </subcellularLocation>
</comment>
<evidence type="ECO:0000256" key="1">
    <source>
        <dbReference type="ARBA" id="ARBA00004651"/>
    </source>
</evidence>
<dbReference type="SUPFAM" id="SSF103473">
    <property type="entry name" value="MFS general substrate transporter"/>
    <property type="match status" value="2"/>
</dbReference>
<feature type="transmembrane region" description="Helical" evidence="9">
    <location>
        <begin position="74"/>
        <end position="92"/>
    </location>
</feature>
<proteinExistence type="inferred from homology"/>
<dbReference type="NCBIfam" id="TIGR00924">
    <property type="entry name" value="yjdL_sub1_fam"/>
    <property type="match status" value="1"/>
</dbReference>
<protein>
    <submittedName>
        <fullName evidence="10">MFS transporter</fullName>
    </submittedName>
</protein>
<dbReference type="PANTHER" id="PTHR23517">
    <property type="entry name" value="RESISTANCE PROTEIN MDTM, PUTATIVE-RELATED-RELATED"/>
    <property type="match status" value="1"/>
</dbReference>
<feature type="transmembrane region" description="Helical" evidence="9">
    <location>
        <begin position="208"/>
        <end position="227"/>
    </location>
</feature>
<dbReference type="InterPro" id="IPR036259">
    <property type="entry name" value="MFS_trans_sf"/>
</dbReference>
<dbReference type="GO" id="GO:0006857">
    <property type="term" value="P:oligopeptide transport"/>
    <property type="evidence" value="ECO:0007669"/>
    <property type="project" value="InterPro"/>
</dbReference>
<dbReference type="PANTHER" id="PTHR23517:SF15">
    <property type="entry name" value="PROTON-DEPENDENT OLIGOPEPTIDE FAMILY TRANSPORT PROTEIN"/>
    <property type="match status" value="1"/>
</dbReference>
<name>A0A3B7MT12_9BACT</name>
<keyword evidence="11" id="KW-1185">Reference proteome</keyword>
<evidence type="ECO:0000256" key="7">
    <source>
        <dbReference type="ARBA" id="ARBA00023136"/>
    </source>
</evidence>
<sequence>MPAPAQSYPYYELLNQPPTYMAQPVSGKHPQGLFVLFFTEMWERFSYYGMRALLVLYVVNALQMNDKYAQDGVYGSYTGLIWLTPILGGYIADRFWGNRRCIIIGGFLMAAGQFLMFISASNYANPDLAHAIMWGGLGVLIIGMGFFKPNISTLVGQLYPQGDRRLDSAYTIFYMGINLGAFIGPLICGGLGNQYDESGKAILGVFKWGFMSAGLAMLVGTLAFIWLKNKYIVDPAGKGLGITPNKLMVREGEDTRKPESTQSSLAQVAIWAGIAVALFLAFMFLGGQDWISAFIFSVAAAVSGLIIFDRSLTPAERGRILVIFISAFFVIFFWAAFEQAGSSLTLFAERNVNRAYVVNTQLGTVILFLVAISAVLYYFLQRIMLIPTELKRVFGGLAIAAILLAIYYYIQGTPYNLKEIPASWFNSVNSMWLILAAPFLSQLWQWLGKKNIEPSSPKKQALGLLSLALGYLLIAYGVKDVAGSVSMLWLLGLYFLHTIGELCLSPIGLSLVNKLAPARFTSVLMGVWFLSNAVANKFGGKLGALLPSKGPTSFAGYTINNLYDFFMLFVVMSSVAALLLFLLSYWMEKRMGTVK</sequence>
<keyword evidence="6 9" id="KW-1133">Transmembrane helix</keyword>
<dbReference type="GO" id="GO:1904680">
    <property type="term" value="F:peptide transmembrane transporter activity"/>
    <property type="evidence" value="ECO:0007669"/>
    <property type="project" value="InterPro"/>
</dbReference>
<reference evidence="10 11" key="1">
    <citation type="submission" date="2018-09" db="EMBL/GenBank/DDBJ databases">
        <title>Genome sequencing of strain 6GH32-13.</title>
        <authorList>
            <person name="Weon H.-Y."/>
            <person name="Heo J."/>
            <person name="Kwon S.-W."/>
        </authorList>
    </citation>
    <scope>NUCLEOTIDE SEQUENCE [LARGE SCALE GENOMIC DNA]</scope>
    <source>
        <strain evidence="10 11">5GH32-13</strain>
    </source>
</reference>
<feature type="transmembrane region" description="Helical" evidence="9">
    <location>
        <begin position="430"/>
        <end position="448"/>
    </location>
</feature>
<feature type="transmembrane region" description="Helical" evidence="9">
    <location>
        <begin position="168"/>
        <end position="188"/>
    </location>
</feature>
<keyword evidence="7 9" id="KW-0472">Membrane</keyword>
<gene>
    <name evidence="10" type="ORF">D3H65_26245</name>
</gene>
<keyword evidence="2 8" id="KW-0813">Transport</keyword>
<dbReference type="KEGG" id="pseg:D3H65_26245"/>
<feature type="transmembrane region" description="Helical" evidence="9">
    <location>
        <begin position="101"/>
        <end position="122"/>
    </location>
</feature>
<dbReference type="CDD" id="cd17346">
    <property type="entry name" value="MFS_DtpA_like"/>
    <property type="match status" value="1"/>
</dbReference>
<organism evidence="10 11">
    <name type="scientific">Paraflavitalea soli</name>
    <dbReference type="NCBI Taxonomy" id="2315862"/>
    <lineage>
        <taxon>Bacteria</taxon>
        <taxon>Pseudomonadati</taxon>
        <taxon>Bacteroidota</taxon>
        <taxon>Chitinophagia</taxon>
        <taxon>Chitinophagales</taxon>
        <taxon>Chitinophagaceae</taxon>
        <taxon>Paraflavitalea</taxon>
    </lineage>
</organism>
<dbReference type="AlphaFoldDB" id="A0A3B7MT12"/>
<keyword evidence="5" id="KW-0571">Peptide transport</keyword>
<evidence type="ECO:0000256" key="4">
    <source>
        <dbReference type="ARBA" id="ARBA00022692"/>
    </source>
</evidence>
<evidence type="ECO:0000313" key="10">
    <source>
        <dbReference type="EMBL" id="AXY77268.1"/>
    </source>
</evidence>
<evidence type="ECO:0000256" key="8">
    <source>
        <dbReference type="RuleBase" id="RU003755"/>
    </source>
</evidence>
<dbReference type="PROSITE" id="PS01023">
    <property type="entry name" value="PTR2_2"/>
    <property type="match status" value="1"/>
</dbReference>
<evidence type="ECO:0000256" key="6">
    <source>
        <dbReference type="ARBA" id="ARBA00022989"/>
    </source>
</evidence>
<accession>A0A3B7MT12</accession>
<feature type="transmembrane region" description="Helical" evidence="9">
    <location>
        <begin position="460"/>
        <end position="478"/>
    </location>
</feature>
<feature type="transmembrane region" description="Helical" evidence="9">
    <location>
        <begin position="128"/>
        <end position="147"/>
    </location>
</feature>
<dbReference type="InterPro" id="IPR000109">
    <property type="entry name" value="POT_fam"/>
</dbReference>
<dbReference type="Gene3D" id="1.20.1250.20">
    <property type="entry name" value="MFS general substrate transporter like domains"/>
    <property type="match status" value="2"/>
</dbReference>
<dbReference type="InterPro" id="IPR005279">
    <property type="entry name" value="Dipep/tripep_permease"/>
</dbReference>
<dbReference type="Proteomes" id="UP000263900">
    <property type="component" value="Chromosome"/>
</dbReference>
<feature type="transmembrane region" description="Helical" evidence="9">
    <location>
        <begin position="290"/>
        <end position="308"/>
    </location>
</feature>
<evidence type="ECO:0000256" key="3">
    <source>
        <dbReference type="ARBA" id="ARBA00022475"/>
    </source>
</evidence>
<dbReference type="EMBL" id="CP032157">
    <property type="protein sequence ID" value="AXY77268.1"/>
    <property type="molecule type" value="Genomic_DNA"/>
</dbReference>
<feature type="transmembrane region" description="Helical" evidence="9">
    <location>
        <begin position="484"/>
        <end position="504"/>
    </location>
</feature>
<feature type="transmembrane region" description="Helical" evidence="9">
    <location>
        <begin position="265"/>
        <end position="284"/>
    </location>
</feature>
<evidence type="ECO:0000256" key="9">
    <source>
        <dbReference type="SAM" id="Phobius"/>
    </source>
</evidence>
<feature type="transmembrane region" description="Helical" evidence="9">
    <location>
        <begin position="357"/>
        <end position="380"/>
    </location>
</feature>
<evidence type="ECO:0000256" key="5">
    <source>
        <dbReference type="ARBA" id="ARBA00022856"/>
    </source>
</evidence>
<keyword evidence="4 8" id="KW-0812">Transmembrane</keyword>